<keyword evidence="3" id="KW-0813">Transport</keyword>
<evidence type="ECO:0000256" key="1">
    <source>
        <dbReference type="ARBA" id="ARBA00004383"/>
    </source>
</evidence>
<dbReference type="GO" id="GO:0055085">
    <property type="term" value="P:transmembrane transport"/>
    <property type="evidence" value="ECO:0007669"/>
    <property type="project" value="InterPro"/>
</dbReference>
<dbReference type="GO" id="GO:0015031">
    <property type="term" value="P:protein transport"/>
    <property type="evidence" value="ECO:0007669"/>
    <property type="project" value="UniProtKB-KW"/>
</dbReference>
<dbReference type="InterPro" id="IPR006260">
    <property type="entry name" value="TonB/TolA_C"/>
</dbReference>
<evidence type="ECO:0000256" key="7">
    <source>
        <dbReference type="ARBA" id="ARBA00022927"/>
    </source>
</evidence>
<dbReference type="SUPFAM" id="SSF74653">
    <property type="entry name" value="TolA/TonB C-terminal domain"/>
    <property type="match status" value="2"/>
</dbReference>
<reference evidence="12 13" key="2">
    <citation type="submission" date="2020-08" db="EMBL/GenBank/DDBJ databases">
        <title>Adhaeribacter dokdonensis sp. nov., isolated from the rhizosphere of Elymus tsukushiensis, a plant native to the Dokdo Islands, Republic of Korea.</title>
        <authorList>
            <person name="Ghim S.Y."/>
        </authorList>
    </citation>
    <scope>NUCLEOTIDE SEQUENCE [LARGE SCALE GENOMIC DNA]</scope>
    <source>
        <strain evidence="12 13">KUDC8001</strain>
    </source>
</reference>
<evidence type="ECO:0000256" key="3">
    <source>
        <dbReference type="ARBA" id="ARBA00022448"/>
    </source>
</evidence>
<keyword evidence="5" id="KW-0997">Cell inner membrane</keyword>
<dbReference type="InterPro" id="IPR051045">
    <property type="entry name" value="TonB-dependent_transducer"/>
</dbReference>
<dbReference type="Proteomes" id="UP000514509">
    <property type="component" value="Chromosome"/>
</dbReference>
<dbReference type="PANTHER" id="PTHR33446:SF2">
    <property type="entry name" value="PROTEIN TONB"/>
    <property type="match status" value="1"/>
</dbReference>
<sequence>MNNILLYLLESGTCLLVFYLLYELLLKRETCFLYNRFYLLITPLLSFIIPLVELPFLQPEPFTIFVAQQLAPITITVNASAPSSNSTILSWQTLLGILYTVGVAFFSFRLGKQLYLLHQFAQKTQPDSFYWQNIPVHKTQGAQPTFSFWNCIFWDNSQTLSTSEKERILLHEAVHIRQKHSLDILYLELFRIIFWFNPLLYLYQQALTNTHEFIADAAVLRTTSPETYTSLLARQMLHSLEFSFGNYFNKSLTLKRMKMIQQIPHRPSIIKLLAALPVLGILLFVLSCAEPENPVNQSSKGNSKTNTLNIDGEEVFTFVEQAPNFPGGMEKMVAFLGKNIKYPEAAINANLEGTVVAEFVVTKAGKITDIKIVKSLSPETNAEAKRVISLMPNWEPGKQDGKPLHVKYTLPIRFALGEPATEKIRGFTPYQDDQNKNIFTQVEVLPQFPGGIEKMYSFLGKNIKYPAAAQKAKKEGTVVVTFVITDQGIIKDLEIVKGLTAETNAEALRVIKLMPPWTPGKQNGKPVNVQYTLPLRFSLGARSTSIQTSYINWTTPLQNNC</sequence>
<gene>
    <name evidence="12" type="ORF">HUW48_18000</name>
</gene>
<evidence type="ECO:0000256" key="2">
    <source>
        <dbReference type="ARBA" id="ARBA00006555"/>
    </source>
</evidence>
<dbReference type="InterPro" id="IPR008756">
    <property type="entry name" value="Peptidase_M56"/>
</dbReference>
<feature type="transmembrane region" description="Helical" evidence="10">
    <location>
        <begin position="37"/>
        <end position="57"/>
    </location>
</feature>
<feature type="transmembrane region" description="Helical" evidence="10">
    <location>
        <begin position="88"/>
        <end position="108"/>
    </location>
</feature>
<comment type="similarity">
    <text evidence="2">Belongs to the TonB family.</text>
</comment>
<evidence type="ECO:0000259" key="11">
    <source>
        <dbReference type="PROSITE" id="PS52015"/>
    </source>
</evidence>
<organism evidence="12 13">
    <name type="scientific">Adhaeribacter radiodurans</name>
    <dbReference type="NCBI Taxonomy" id="2745197"/>
    <lineage>
        <taxon>Bacteria</taxon>
        <taxon>Pseudomonadati</taxon>
        <taxon>Bacteroidota</taxon>
        <taxon>Cytophagia</taxon>
        <taxon>Cytophagales</taxon>
        <taxon>Hymenobacteraceae</taxon>
        <taxon>Adhaeribacter</taxon>
    </lineage>
</organism>
<keyword evidence="4" id="KW-1003">Cell membrane</keyword>
<dbReference type="Pfam" id="PF05569">
    <property type="entry name" value="Peptidase_M56"/>
    <property type="match status" value="1"/>
</dbReference>
<proteinExistence type="inferred from homology"/>
<feature type="transmembrane region" description="Helical" evidence="10">
    <location>
        <begin position="269"/>
        <end position="287"/>
    </location>
</feature>
<dbReference type="EMBL" id="CP055153">
    <property type="protein sequence ID" value="QMU29798.1"/>
    <property type="molecule type" value="Genomic_DNA"/>
</dbReference>
<dbReference type="KEGG" id="add:HUW48_18000"/>
<keyword evidence="13" id="KW-1185">Reference proteome</keyword>
<keyword evidence="7" id="KW-0653">Protein transport</keyword>
<dbReference type="PROSITE" id="PS52015">
    <property type="entry name" value="TONB_CTD"/>
    <property type="match status" value="2"/>
</dbReference>
<evidence type="ECO:0000256" key="10">
    <source>
        <dbReference type="SAM" id="Phobius"/>
    </source>
</evidence>
<dbReference type="NCBIfam" id="TIGR01352">
    <property type="entry name" value="tonB_Cterm"/>
    <property type="match status" value="2"/>
</dbReference>
<reference evidence="12 13" key="1">
    <citation type="submission" date="2020-06" db="EMBL/GenBank/DDBJ databases">
        <authorList>
            <person name="Hwang Y.J."/>
        </authorList>
    </citation>
    <scope>NUCLEOTIDE SEQUENCE [LARGE SCALE GENOMIC DNA]</scope>
    <source>
        <strain evidence="12 13">KUDC8001</strain>
    </source>
</reference>
<dbReference type="GO" id="GO:0098797">
    <property type="term" value="C:plasma membrane protein complex"/>
    <property type="evidence" value="ECO:0007669"/>
    <property type="project" value="TreeGrafter"/>
</dbReference>
<evidence type="ECO:0000256" key="9">
    <source>
        <dbReference type="ARBA" id="ARBA00023136"/>
    </source>
</evidence>
<dbReference type="GO" id="GO:0031992">
    <property type="term" value="F:energy transducer activity"/>
    <property type="evidence" value="ECO:0007669"/>
    <property type="project" value="TreeGrafter"/>
</dbReference>
<feature type="domain" description="TonB C-terminal" evidence="11">
    <location>
        <begin position="450"/>
        <end position="546"/>
    </location>
</feature>
<evidence type="ECO:0000256" key="5">
    <source>
        <dbReference type="ARBA" id="ARBA00022519"/>
    </source>
</evidence>
<dbReference type="PANTHER" id="PTHR33446">
    <property type="entry name" value="PROTEIN TONB-RELATED"/>
    <property type="match status" value="1"/>
</dbReference>
<dbReference type="RefSeq" id="WP_182412258.1">
    <property type="nucleotide sequence ID" value="NZ_CP055153.1"/>
</dbReference>
<dbReference type="AlphaFoldDB" id="A0A7L7LAD8"/>
<keyword evidence="8 10" id="KW-1133">Transmembrane helix</keyword>
<evidence type="ECO:0000256" key="8">
    <source>
        <dbReference type="ARBA" id="ARBA00022989"/>
    </source>
</evidence>
<accession>A0A7L7LAD8</accession>
<dbReference type="CDD" id="cd07341">
    <property type="entry name" value="M56_BlaR1_MecR1_like"/>
    <property type="match status" value="1"/>
</dbReference>
<protein>
    <submittedName>
        <fullName evidence="12">M56 family metallopeptidase</fullName>
    </submittedName>
</protein>
<evidence type="ECO:0000256" key="6">
    <source>
        <dbReference type="ARBA" id="ARBA00022692"/>
    </source>
</evidence>
<keyword evidence="6 10" id="KW-0812">Transmembrane</keyword>
<comment type="subcellular location">
    <subcellularLocation>
        <location evidence="1">Cell inner membrane</location>
        <topology evidence="1">Single-pass membrane protein</topology>
        <orientation evidence="1">Periplasmic side</orientation>
    </subcellularLocation>
</comment>
<dbReference type="Pfam" id="PF03544">
    <property type="entry name" value="TonB_C"/>
    <property type="match status" value="2"/>
</dbReference>
<evidence type="ECO:0000256" key="4">
    <source>
        <dbReference type="ARBA" id="ARBA00022475"/>
    </source>
</evidence>
<name>A0A7L7LAD8_9BACT</name>
<keyword evidence="9 10" id="KW-0472">Membrane</keyword>
<feature type="transmembrane region" description="Helical" evidence="10">
    <location>
        <begin position="6"/>
        <end position="25"/>
    </location>
</feature>
<evidence type="ECO:0000313" key="12">
    <source>
        <dbReference type="EMBL" id="QMU29798.1"/>
    </source>
</evidence>
<dbReference type="Gene3D" id="3.30.1150.10">
    <property type="match status" value="2"/>
</dbReference>
<feature type="domain" description="TonB C-terminal" evidence="11">
    <location>
        <begin position="327"/>
        <end position="423"/>
    </location>
</feature>
<evidence type="ECO:0000313" key="13">
    <source>
        <dbReference type="Proteomes" id="UP000514509"/>
    </source>
</evidence>
<dbReference type="InterPro" id="IPR037682">
    <property type="entry name" value="TonB_C"/>
</dbReference>